<keyword evidence="3" id="KW-1185">Reference proteome</keyword>
<gene>
    <name evidence="2" type="ORF">GCM10022202_23480</name>
</gene>
<dbReference type="Proteomes" id="UP001410795">
    <property type="component" value="Unassembled WGS sequence"/>
</dbReference>
<feature type="region of interest" description="Disordered" evidence="1">
    <location>
        <begin position="126"/>
        <end position="160"/>
    </location>
</feature>
<proteinExistence type="predicted"/>
<evidence type="ECO:0000256" key="1">
    <source>
        <dbReference type="SAM" id="MobiDB-lite"/>
    </source>
</evidence>
<evidence type="ECO:0000313" key="3">
    <source>
        <dbReference type="Proteomes" id="UP001410795"/>
    </source>
</evidence>
<dbReference type="RefSeq" id="WP_221856208.1">
    <property type="nucleotide sequence ID" value="NZ_BAAAYV010000011.1"/>
</dbReference>
<name>A0ABP7BJ45_9MICO</name>
<protein>
    <recommendedName>
        <fullName evidence="4">DUF222 domain-containing protein</fullName>
    </recommendedName>
</protein>
<dbReference type="EMBL" id="BAAAYV010000011">
    <property type="protein sequence ID" value="GAA3661489.1"/>
    <property type="molecule type" value="Genomic_DNA"/>
</dbReference>
<organism evidence="2 3">
    <name type="scientific">Microbacterium marinilacus</name>
    <dbReference type="NCBI Taxonomy" id="415209"/>
    <lineage>
        <taxon>Bacteria</taxon>
        <taxon>Bacillati</taxon>
        <taxon>Actinomycetota</taxon>
        <taxon>Actinomycetes</taxon>
        <taxon>Micrococcales</taxon>
        <taxon>Microbacteriaceae</taxon>
        <taxon>Microbacterium</taxon>
    </lineage>
</organism>
<comment type="caution">
    <text evidence="2">The sequence shown here is derived from an EMBL/GenBank/DDBJ whole genome shotgun (WGS) entry which is preliminary data.</text>
</comment>
<feature type="compositionally biased region" description="Basic and acidic residues" evidence="1">
    <location>
        <begin position="126"/>
        <end position="142"/>
    </location>
</feature>
<evidence type="ECO:0008006" key="4">
    <source>
        <dbReference type="Google" id="ProtNLM"/>
    </source>
</evidence>
<accession>A0ABP7BJ45</accession>
<sequence length="160" mass="17645">MPYRANSKELLLPELTALELTHLHAALARDLNGDVSAVDALERSIAEQVARAVAYPERYRLILGRWESTEVLDGVAHRSPAVMARTVADAQATGTADLVTDLLSCSGVRRNDQPVIAPRTRLHDVSLVRERHREHERDREQDAGATAPTVVSPPVRRLCS</sequence>
<evidence type="ECO:0000313" key="2">
    <source>
        <dbReference type="EMBL" id="GAA3661489.1"/>
    </source>
</evidence>
<reference evidence="3" key="1">
    <citation type="journal article" date="2019" name="Int. J. Syst. Evol. Microbiol.">
        <title>The Global Catalogue of Microorganisms (GCM) 10K type strain sequencing project: providing services to taxonomists for standard genome sequencing and annotation.</title>
        <authorList>
            <consortium name="The Broad Institute Genomics Platform"/>
            <consortium name="The Broad Institute Genome Sequencing Center for Infectious Disease"/>
            <person name="Wu L."/>
            <person name="Ma J."/>
        </authorList>
    </citation>
    <scope>NUCLEOTIDE SEQUENCE [LARGE SCALE GENOMIC DNA]</scope>
    <source>
        <strain evidence="3">JCM 16546</strain>
    </source>
</reference>